<name>A0ABS3RBI7_9ACTN</name>
<evidence type="ECO:0000313" key="12">
    <source>
        <dbReference type="Proteomes" id="UP000666915"/>
    </source>
</evidence>
<evidence type="ECO:0000259" key="8">
    <source>
        <dbReference type="Pfam" id="PF00391"/>
    </source>
</evidence>
<dbReference type="PANTHER" id="PTHR46244">
    <property type="entry name" value="PHOSPHOENOLPYRUVATE-PROTEIN PHOSPHOTRANSFERASE"/>
    <property type="match status" value="1"/>
</dbReference>
<accession>A0ABS3RBI7</accession>
<dbReference type="PANTHER" id="PTHR46244:SF6">
    <property type="entry name" value="PHOSPHOENOLPYRUVATE-PROTEIN PHOSPHOTRANSFERASE"/>
    <property type="match status" value="1"/>
</dbReference>
<dbReference type="SUPFAM" id="SSF51621">
    <property type="entry name" value="Phosphoenolpyruvate/pyruvate domain"/>
    <property type="match status" value="1"/>
</dbReference>
<dbReference type="RefSeq" id="WP_208271897.1">
    <property type="nucleotide sequence ID" value="NZ_BAAAGM010000029.1"/>
</dbReference>
<evidence type="ECO:0000256" key="6">
    <source>
        <dbReference type="ARBA" id="ARBA00022842"/>
    </source>
</evidence>
<evidence type="ECO:0000256" key="2">
    <source>
        <dbReference type="ARBA" id="ARBA00007837"/>
    </source>
</evidence>
<proteinExistence type="inferred from homology"/>
<feature type="domain" description="Phosphotransferase system enzyme I N-terminal" evidence="10">
    <location>
        <begin position="5"/>
        <end position="121"/>
    </location>
</feature>
<gene>
    <name evidence="11" type="ORF">J4557_39300</name>
</gene>
<keyword evidence="3" id="KW-0808">Transferase</keyword>
<sequence length="571" mass="60583">MTLVASDGTALGFAYRTDRPKPDAMPGRGSGDGEGPQRVVAAFDAVAERLAALAAKLHARGRPEEADLMEVSSLIARDLDLRGAAIRNAERGEPVSVAISRAVGHYADTIAELDDPTLADRAADVRQIGKRALAWLNGDVGAPPDGPLVLIAEEIGTADLLESTAPVVAALSVRGGPNSHAAIVARSLSIPLLTGIDLALLDLDDGIEVLVDGERGLVRPNPASMEREAALAKMADMRSLRNSYRRERNLPCRTLDGHEVGLRANVATPADARAGLEAGADGVGLLRTELPFLESTRWPTELRHSTMLTPILRELTGRPVTVRTLDFADDKLPPFLAAGRQGERLGRGLPLMLAEPAAFADQFRAILSAAPVGTDLRIMIPMVASTGELRACRKLLNSAAEALGIEPPPLGVMIELVEAVERAGELAAESAFLSIGSNDLTCQVLELDRRDPAAAPEMAAHPFVLAAIARTVEAAHRHRRQVSVCGDAAAHPTVIPLLVGLGIDVLSVAPARVDEVRYRIRRLRRDECTRLAAEALECHTVQQVGQLVWARNQTIGSISEGHSAMPNGAGL</sequence>
<evidence type="ECO:0000256" key="1">
    <source>
        <dbReference type="ARBA" id="ARBA00001946"/>
    </source>
</evidence>
<dbReference type="Gene3D" id="3.20.20.60">
    <property type="entry name" value="Phosphoenolpyruvate-binding domains"/>
    <property type="match status" value="1"/>
</dbReference>
<dbReference type="InterPro" id="IPR018274">
    <property type="entry name" value="PEP_util_AS"/>
</dbReference>
<dbReference type="InterPro" id="IPR036637">
    <property type="entry name" value="Phosphohistidine_dom_sf"/>
</dbReference>
<dbReference type="InterPro" id="IPR036618">
    <property type="entry name" value="PtsI_HPr-bd_sf"/>
</dbReference>
<feature type="domain" description="PEP-utilising enzyme mobile" evidence="8">
    <location>
        <begin position="148"/>
        <end position="216"/>
    </location>
</feature>
<dbReference type="EMBL" id="JAGEOK010000034">
    <property type="protein sequence ID" value="MBO2443592.1"/>
    <property type="molecule type" value="Genomic_DNA"/>
</dbReference>
<dbReference type="InterPro" id="IPR040442">
    <property type="entry name" value="Pyrv_kinase-like_dom_sf"/>
</dbReference>
<dbReference type="SUPFAM" id="SSF52009">
    <property type="entry name" value="Phosphohistidine domain"/>
    <property type="match status" value="1"/>
</dbReference>
<evidence type="ECO:0000256" key="3">
    <source>
        <dbReference type="ARBA" id="ARBA00022679"/>
    </source>
</evidence>
<keyword evidence="5" id="KW-0418">Kinase</keyword>
<dbReference type="Pfam" id="PF02896">
    <property type="entry name" value="PEP-utilizers_C"/>
    <property type="match status" value="1"/>
</dbReference>
<dbReference type="Gene3D" id="3.50.30.10">
    <property type="entry name" value="Phosphohistidine domain"/>
    <property type="match status" value="1"/>
</dbReference>
<keyword evidence="4" id="KW-0479">Metal-binding</keyword>
<dbReference type="InterPro" id="IPR008731">
    <property type="entry name" value="PTS_EIN"/>
</dbReference>
<evidence type="ECO:0000259" key="10">
    <source>
        <dbReference type="Pfam" id="PF05524"/>
    </source>
</evidence>
<feature type="region of interest" description="Disordered" evidence="7">
    <location>
        <begin position="14"/>
        <end position="36"/>
    </location>
</feature>
<dbReference type="Pfam" id="PF05524">
    <property type="entry name" value="PEP-utilisers_N"/>
    <property type="match status" value="1"/>
</dbReference>
<dbReference type="Pfam" id="PF00391">
    <property type="entry name" value="PEP-utilizers"/>
    <property type="match status" value="1"/>
</dbReference>
<comment type="similarity">
    <text evidence="2">Belongs to the PEP-utilizing enzyme family.</text>
</comment>
<keyword evidence="12" id="KW-1185">Reference proteome</keyword>
<evidence type="ECO:0000256" key="4">
    <source>
        <dbReference type="ARBA" id="ARBA00022723"/>
    </source>
</evidence>
<organism evidence="11 12">
    <name type="scientific">Actinomadura nitritigenes</name>
    <dbReference type="NCBI Taxonomy" id="134602"/>
    <lineage>
        <taxon>Bacteria</taxon>
        <taxon>Bacillati</taxon>
        <taxon>Actinomycetota</taxon>
        <taxon>Actinomycetes</taxon>
        <taxon>Streptosporangiales</taxon>
        <taxon>Thermomonosporaceae</taxon>
        <taxon>Actinomadura</taxon>
    </lineage>
</organism>
<dbReference type="InterPro" id="IPR000121">
    <property type="entry name" value="PEP_util_C"/>
</dbReference>
<reference evidence="11 12" key="1">
    <citation type="submission" date="2021-03" db="EMBL/GenBank/DDBJ databases">
        <authorList>
            <person name="Kanchanasin P."/>
            <person name="Saeng-In P."/>
            <person name="Phongsopitanun W."/>
            <person name="Yuki M."/>
            <person name="Kudo T."/>
            <person name="Ohkuma M."/>
            <person name="Tanasupawat S."/>
        </authorList>
    </citation>
    <scope>NUCLEOTIDE SEQUENCE [LARGE SCALE GENOMIC DNA]</scope>
    <source>
        <strain evidence="11 12">L46</strain>
    </source>
</reference>
<dbReference type="PROSITE" id="PS00370">
    <property type="entry name" value="PEP_ENZYMES_PHOS_SITE"/>
    <property type="match status" value="1"/>
</dbReference>
<evidence type="ECO:0000256" key="7">
    <source>
        <dbReference type="SAM" id="MobiDB-lite"/>
    </source>
</evidence>
<dbReference type="InterPro" id="IPR050499">
    <property type="entry name" value="PEP-utilizing_PTS_enzyme"/>
</dbReference>
<dbReference type="Gene3D" id="1.10.274.10">
    <property type="entry name" value="PtsI, HPr-binding domain"/>
    <property type="match status" value="1"/>
</dbReference>
<keyword evidence="6" id="KW-0460">Magnesium</keyword>
<evidence type="ECO:0000256" key="5">
    <source>
        <dbReference type="ARBA" id="ARBA00022777"/>
    </source>
</evidence>
<comment type="cofactor">
    <cofactor evidence="1">
        <name>Mg(2+)</name>
        <dbReference type="ChEBI" id="CHEBI:18420"/>
    </cofactor>
</comment>
<dbReference type="PRINTS" id="PR01736">
    <property type="entry name" value="PHPHTRNFRASE"/>
</dbReference>
<feature type="domain" description="PEP-utilising enzyme C-terminal" evidence="9">
    <location>
        <begin position="245"/>
        <end position="523"/>
    </location>
</feature>
<evidence type="ECO:0000313" key="11">
    <source>
        <dbReference type="EMBL" id="MBO2443592.1"/>
    </source>
</evidence>
<protein>
    <submittedName>
        <fullName evidence="11">Phosphoenolpyruvate--protein phosphotransferase</fullName>
    </submittedName>
</protein>
<dbReference type="InterPro" id="IPR015813">
    <property type="entry name" value="Pyrv/PenolPyrv_kinase-like_dom"/>
</dbReference>
<evidence type="ECO:0000259" key="9">
    <source>
        <dbReference type="Pfam" id="PF02896"/>
    </source>
</evidence>
<dbReference type="InterPro" id="IPR008279">
    <property type="entry name" value="PEP-util_enz_mobile_dom"/>
</dbReference>
<dbReference type="Proteomes" id="UP000666915">
    <property type="component" value="Unassembled WGS sequence"/>
</dbReference>
<dbReference type="SUPFAM" id="SSF47831">
    <property type="entry name" value="Enzyme I of the PEP:sugar phosphotransferase system HPr-binding (sub)domain"/>
    <property type="match status" value="1"/>
</dbReference>
<comment type="caution">
    <text evidence="11">The sequence shown here is derived from an EMBL/GenBank/DDBJ whole genome shotgun (WGS) entry which is preliminary data.</text>
</comment>